<feature type="non-terminal residue" evidence="2">
    <location>
        <position position="1"/>
    </location>
</feature>
<proteinExistence type="predicted"/>
<feature type="region of interest" description="Disordered" evidence="1">
    <location>
        <begin position="74"/>
        <end position="125"/>
    </location>
</feature>
<feature type="non-terminal residue" evidence="2">
    <location>
        <position position="125"/>
    </location>
</feature>
<feature type="compositionally biased region" description="Basic and acidic residues" evidence="1">
    <location>
        <begin position="95"/>
        <end position="104"/>
    </location>
</feature>
<evidence type="ECO:0000256" key="1">
    <source>
        <dbReference type="SAM" id="MobiDB-lite"/>
    </source>
</evidence>
<evidence type="ECO:0000313" key="2">
    <source>
        <dbReference type="EMBL" id="JAT79843.1"/>
    </source>
</evidence>
<feature type="compositionally biased region" description="Acidic residues" evidence="1">
    <location>
        <begin position="106"/>
        <end position="125"/>
    </location>
</feature>
<organism evidence="2">
    <name type="scientific">Pectinophora gossypiella</name>
    <name type="common">Cotton pink bollworm</name>
    <name type="synonym">Depressaria gossypiella</name>
    <dbReference type="NCBI Taxonomy" id="13191"/>
    <lineage>
        <taxon>Eukaryota</taxon>
        <taxon>Metazoa</taxon>
        <taxon>Ecdysozoa</taxon>
        <taxon>Arthropoda</taxon>
        <taxon>Hexapoda</taxon>
        <taxon>Insecta</taxon>
        <taxon>Pterygota</taxon>
        <taxon>Neoptera</taxon>
        <taxon>Endopterygota</taxon>
        <taxon>Lepidoptera</taxon>
        <taxon>Glossata</taxon>
        <taxon>Ditrysia</taxon>
        <taxon>Gelechioidea</taxon>
        <taxon>Gelechiidae</taxon>
        <taxon>Apatetrinae</taxon>
        <taxon>Pectinophora</taxon>
    </lineage>
</organism>
<dbReference type="EMBL" id="GDQN01011211">
    <property type="protein sequence ID" value="JAT79843.1"/>
    <property type="molecule type" value="Transcribed_RNA"/>
</dbReference>
<name>A0A1E1VYN0_PECGO</name>
<protein>
    <submittedName>
        <fullName evidence="2">Uncharacterized protein</fullName>
    </submittedName>
</protein>
<dbReference type="OrthoDB" id="3176171at2759"/>
<reference evidence="2" key="1">
    <citation type="submission" date="2015-09" db="EMBL/GenBank/DDBJ databases">
        <title>De novo assembly of Pectinophora gossypiella (Pink Bollworm) gut transcriptome.</title>
        <authorList>
            <person name="Tassone E.E."/>
        </authorList>
    </citation>
    <scope>NUCLEOTIDE SEQUENCE</scope>
</reference>
<gene>
    <name evidence="2" type="ORF">g.1096</name>
</gene>
<sequence length="125" mass="14626">LALEFENSKTEFERQLATIKIQNEQKLTALVALQRGVVGKGDKNEACRHLQNVIQYQQERLEMIEEENKKLAEELDQLRTSNNNTSKSKKRGKKESKEAKKVEYVEPTDDEEDEFEDDKDPDWRA</sequence>
<dbReference type="AlphaFoldDB" id="A0A1E1VYN0"/>
<accession>A0A1E1VYN0</accession>